<protein>
    <submittedName>
        <fullName evidence="2">Uncharacterized protein</fullName>
    </submittedName>
</protein>
<dbReference type="Pfam" id="PF06376">
    <property type="entry name" value="AGP"/>
    <property type="match status" value="1"/>
</dbReference>
<keyword evidence="1" id="KW-0732">Signal</keyword>
<keyword evidence="3" id="KW-1185">Reference proteome</keyword>
<evidence type="ECO:0000313" key="2">
    <source>
        <dbReference type="EMBL" id="OAE18914.1"/>
    </source>
</evidence>
<dbReference type="AlphaFoldDB" id="A0A176VDG4"/>
<name>A0A176VDG4_MARPO</name>
<dbReference type="PANTHER" id="PTHR33374">
    <property type="entry name" value="ARABINOGALACTAN PROTEIN 20"/>
    <property type="match status" value="1"/>
</dbReference>
<accession>A0A176VDG4</accession>
<organism evidence="2 3">
    <name type="scientific">Marchantia polymorpha subsp. ruderalis</name>
    <dbReference type="NCBI Taxonomy" id="1480154"/>
    <lineage>
        <taxon>Eukaryota</taxon>
        <taxon>Viridiplantae</taxon>
        <taxon>Streptophyta</taxon>
        <taxon>Embryophyta</taxon>
        <taxon>Marchantiophyta</taxon>
        <taxon>Marchantiopsida</taxon>
        <taxon>Marchantiidae</taxon>
        <taxon>Marchantiales</taxon>
        <taxon>Marchantiaceae</taxon>
        <taxon>Marchantia</taxon>
    </lineage>
</organism>
<comment type="caution">
    <text evidence="2">The sequence shown here is derived from an EMBL/GenBank/DDBJ whole genome shotgun (WGS) entry which is preliminary data.</text>
</comment>
<reference evidence="2" key="1">
    <citation type="submission" date="2016-03" db="EMBL/GenBank/DDBJ databases">
        <title>Mechanisms controlling the formation of the plant cell surface in tip-growing cells are functionally conserved among land plants.</title>
        <authorList>
            <person name="Honkanen S."/>
            <person name="Jones V.A."/>
            <person name="Morieri G."/>
            <person name="Champion C."/>
            <person name="Hetherington A.J."/>
            <person name="Kelly S."/>
            <person name="Saint-Marcoux D."/>
            <person name="Proust H."/>
            <person name="Prescott H."/>
            <person name="Dolan L."/>
        </authorList>
    </citation>
    <scope>NUCLEOTIDE SEQUENCE [LARGE SCALE GENOMIC DNA]</scope>
    <source>
        <tissue evidence="2">Whole gametophyte</tissue>
    </source>
</reference>
<proteinExistence type="predicted"/>
<evidence type="ECO:0000313" key="3">
    <source>
        <dbReference type="Proteomes" id="UP000077202"/>
    </source>
</evidence>
<dbReference type="EMBL" id="LVLJ01003973">
    <property type="protein sequence ID" value="OAE18914.1"/>
    <property type="molecule type" value="Genomic_DNA"/>
</dbReference>
<sequence>MARVWGSFESTIMVLILAFFAGALVPAVNAQAPAPGPAPGPSSDSHAIDQGIAYVLMFLALKEWGVLRGVMPATVVERNLVCATSSGAQEEECDELY</sequence>
<evidence type="ECO:0000256" key="1">
    <source>
        <dbReference type="SAM" id="SignalP"/>
    </source>
</evidence>
<gene>
    <name evidence="2" type="ORF">AXG93_1976s1180</name>
</gene>
<feature type="chain" id="PRO_5008051778" evidence="1">
    <location>
        <begin position="31"/>
        <end position="97"/>
    </location>
</feature>
<dbReference type="Proteomes" id="UP000077202">
    <property type="component" value="Unassembled WGS sequence"/>
</dbReference>
<feature type="signal peptide" evidence="1">
    <location>
        <begin position="1"/>
        <end position="30"/>
    </location>
</feature>
<dbReference type="InterPro" id="IPR009424">
    <property type="entry name" value="AGP16/20/22/41"/>
</dbReference>